<protein>
    <submittedName>
        <fullName evidence="1">Uncharacterized protein</fullName>
    </submittedName>
</protein>
<gene>
    <name evidence="1" type="ORF">NITINOP_0630</name>
</gene>
<dbReference type="EMBL" id="LN885086">
    <property type="protein sequence ID" value="CUQ65605.1"/>
    <property type="molecule type" value="Genomic_DNA"/>
</dbReference>
<keyword evidence="2" id="KW-1185">Reference proteome</keyword>
<name>A0A0S4KNN4_9BACT</name>
<dbReference type="STRING" id="1715989.NITINOP_0630"/>
<dbReference type="KEGG" id="nio:NITINOP_0630"/>
<dbReference type="AlphaFoldDB" id="A0A0S4KNN4"/>
<evidence type="ECO:0000313" key="2">
    <source>
        <dbReference type="Proteomes" id="UP000066284"/>
    </source>
</evidence>
<organism evidence="1 2">
    <name type="scientific">Candidatus Nitrospira inopinata</name>
    <dbReference type="NCBI Taxonomy" id="1715989"/>
    <lineage>
        <taxon>Bacteria</taxon>
        <taxon>Pseudomonadati</taxon>
        <taxon>Nitrospirota</taxon>
        <taxon>Nitrospiria</taxon>
        <taxon>Nitrospirales</taxon>
        <taxon>Nitrospiraceae</taxon>
        <taxon>Nitrospira</taxon>
    </lineage>
</organism>
<evidence type="ECO:0000313" key="1">
    <source>
        <dbReference type="EMBL" id="CUQ65605.1"/>
    </source>
</evidence>
<accession>A0A0S4KNN4</accession>
<sequence>MKQFRHRVVDHLASERSLMLARDNQPSAVGTYVLFPTVRSPGGASRAGGASGMVSTAGHLVGSTPEASDYWWCSVVIRAY</sequence>
<proteinExistence type="predicted"/>
<reference evidence="2" key="1">
    <citation type="submission" date="2015-09" db="EMBL/GenBank/DDBJ databases">
        <authorList>
            <person name="Daims H."/>
        </authorList>
    </citation>
    <scope>NUCLEOTIDE SEQUENCE [LARGE SCALE GENOMIC DNA]</scope>
</reference>
<dbReference type="Proteomes" id="UP000066284">
    <property type="component" value="Chromosome 1"/>
</dbReference>